<reference evidence="11 12" key="1">
    <citation type="journal article" date="2013" name="PLoS ONE">
        <title>Predicting the Proteins of Angomonas deanei, Strigomonas culicis and Their Respective Endosymbionts Reveals New Aspects of the Trypanosomatidae Family.</title>
        <authorList>
            <person name="Motta M.C."/>
            <person name="Martins A.C."/>
            <person name="de Souza S.S."/>
            <person name="Catta-Preta C.M."/>
            <person name="Silva R."/>
            <person name="Klein C.C."/>
            <person name="de Almeida L.G."/>
            <person name="de Lima Cunha O."/>
            <person name="Ciapina L.P."/>
            <person name="Brocchi M."/>
            <person name="Colabardini A.C."/>
            <person name="de Araujo Lima B."/>
            <person name="Machado C.R."/>
            <person name="de Almeida Soares C.M."/>
            <person name="Probst C.M."/>
            <person name="de Menezes C.B."/>
            <person name="Thompson C.E."/>
            <person name="Bartholomeu D.C."/>
            <person name="Gradia D.F."/>
            <person name="Pavoni D.P."/>
            <person name="Grisard E.C."/>
            <person name="Fantinatti-Garboggini F."/>
            <person name="Marchini F.K."/>
            <person name="Rodrigues-Luiz G.F."/>
            <person name="Wagner G."/>
            <person name="Goldman G.H."/>
            <person name="Fietto J.L."/>
            <person name="Elias M.C."/>
            <person name="Goldman M.H."/>
            <person name="Sagot M.F."/>
            <person name="Pereira M."/>
            <person name="Stoco P.H."/>
            <person name="de Mendonca-Neto R.P."/>
            <person name="Teixeira S.M."/>
            <person name="Maciel T.E."/>
            <person name="de Oliveira Mendes T.A."/>
            <person name="Urmenyi T.P."/>
            <person name="de Souza W."/>
            <person name="Schenkman S."/>
            <person name="de Vasconcelos A.T."/>
        </authorList>
    </citation>
    <scope>NUCLEOTIDE SEQUENCE [LARGE SCALE GENOMIC DNA]</scope>
</reference>
<sequence>MEEYRVKFILLQLTLGLHYMHVHKKILHRDLKPANVLLCTNGLVKIGDFGLSNAYDTISGDVGRTLCGTPPYVAPELWQRRRYGRAADMWSLGVLLYECMTSRMPFAGRQLEALQRSILAEDPPPILGSYSGELRDLVQRLLSKEPTARPDSMALLHLPYIQRACSEFPQVLEASQVPAAVQSLIFMQIQKQQLPPQRVIDTTLSFEGVVEKFKPPHTFVLRQLRLEGGMLYIEKCSATAPRSTASPTSTVGSPLSPPAPAGASFSRPSSYSRQGLSAAPSANVSMSACSTDAPFTTGSESSSSRRRRGCVPLSSIYHVECIDRSFLAIRIDDSDFNFFRTAHAEEWRDVLLRALGIAPAKAAQPPMVAHAPPENGATVDTHV</sequence>
<gene>
    <name evidence="11" type="ORF">STCU_09678</name>
</gene>
<comment type="catalytic activity">
    <reaction evidence="7">
        <text>L-threonyl-[protein] + ATP = O-phospho-L-threonyl-[protein] + ADP + H(+)</text>
        <dbReference type="Rhea" id="RHEA:46608"/>
        <dbReference type="Rhea" id="RHEA-COMP:11060"/>
        <dbReference type="Rhea" id="RHEA-COMP:11605"/>
        <dbReference type="ChEBI" id="CHEBI:15378"/>
        <dbReference type="ChEBI" id="CHEBI:30013"/>
        <dbReference type="ChEBI" id="CHEBI:30616"/>
        <dbReference type="ChEBI" id="CHEBI:61977"/>
        <dbReference type="ChEBI" id="CHEBI:456216"/>
        <dbReference type="EC" id="2.7.11.1"/>
    </reaction>
</comment>
<evidence type="ECO:0000313" key="11">
    <source>
        <dbReference type="EMBL" id="EPY18995.1"/>
    </source>
</evidence>
<accession>S9V7R9</accession>
<proteinExistence type="predicted"/>
<protein>
    <recommendedName>
        <fullName evidence="1">non-specific serine/threonine protein kinase</fullName>
        <ecNumber evidence="1">2.7.11.1</ecNumber>
    </recommendedName>
</protein>
<dbReference type="SMART" id="SM00220">
    <property type="entry name" value="S_TKc"/>
    <property type="match status" value="1"/>
</dbReference>
<evidence type="ECO:0000256" key="3">
    <source>
        <dbReference type="ARBA" id="ARBA00022679"/>
    </source>
</evidence>
<dbReference type="PROSITE" id="PS50011">
    <property type="entry name" value="PROTEIN_KINASE_DOM"/>
    <property type="match status" value="1"/>
</dbReference>
<feature type="domain" description="Protein kinase" evidence="10">
    <location>
        <begin position="1"/>
        <end position="161"/>
    </location>
</feature>
<keyword evidence="4" id="KW-0547">Nucleotide-binding</keyword>
<evidence type="ECO:0000256" key="2">
    <source>
        <dbReference type="ARBA" id="ARBA00022527"/>
    </source>
</evidence>
<dbReference type="EMBL" id="ATMH01009678">
    <property type="protein sequence ID" value="EPY18995.1"/>
    <property type="molecule type" value="Genomic_DNA"/>
</dbReference>
<dbReference type="Gene3D" id="1.10.510.10">
    <property type="entry name" value="Transferase(Phosphotransferase) domain 1"/>
    <property type="match status" value="1"/>
</dbReference>
<keyword evidence="12" id="KW-1185">Reference proteome</keyword>
<evidence type="ECO:0000256" key="9">
    <source>
        <dbReference type="SAM" id="MobiDB-lite"/>
    </source>
</evidence>
<evidence type="ECO:0000256" key="8">
    <source>
        <dbReference type="ARBA" id="ARBA00048679"/>
    </source>
</evidence>
<evidence type="ECO:0000259" key="10">
    <source>
        <dbReference type="PROSITE" id="PS50011"/>
    </source>
</evidence>
<dbReference type="AlphaFoldDB" id="S9V7R9"/>
<keyword evidence="2" id="KW-0723">Serine/threonine-protein kinase</keyword>
<evidence type="ECO:0000313" key="12">
    <source>
        <dbReference type="Proteomes" id="UP000015354"/>
    </source>
</evidence>
<organism evidence="11 12">
    <name type="scientific">Strigomonas culicis</name>
    <dbReference type="NCBI Taxonomy" id="28005"/>
    <lineage>
        <taxon>Eukaryota</taxon>
        <taxon>Discoba</taxon>
        <taxon>Euglenozoa</taxon>
        <taxon>Kinetoplastea</taxon>
        <taxon>Metakinetoplastina</taxon>
        <taxon>Trypanosomatida</taxon>
        <taxon>Trypanosomatidae</taxon>
        <taxon>Strigomonadinae</taxon>
        <taxon>Strigomonas</taxon>
    </lineage>
</organism>
<evidence type="ECO:0000256" key="4">
    <source>
        <dbReference type="ARBA" id="ARBA00022741"/>
    </source>
</evidence>
<name>S9V7R9_9TRYP</name>
<dbReference type="Pfam" id="PF00069">
    <property type="entry name" value="Pkinase"/>
    <property type="match status" value="1"/>
</dbReference>
<comment type="caution">
    <text evidence="11">The sequence shown here is derived from an EMBL/GenBank/DDBJ whole genome shotgun (WGS) entry which is preliminary data.</text>
</comment>
<feature type="region of interest" description="Disordered" evidence="9">
    <location>
        <begin position="241"/>
        <end position="277"/>
    </location>
</feature>
<dbReference type="InterPro" id="IPR011009">
    <property type="entry name" value="Kinase-like_dom_sf"/>
</dbReference>
<dbReference type="PANTHER" id="PTHR44899">
    <property type="entry name" value="CAMK FAMILY PROTEIN KINASE"/>
    <property type="match status" value="1"/>
</dbReference>
<dbReference type="EC" id="2.7.11.1" evidence="1"/>
<evidence type="ECO:0000256" key="5">
    <source>
        <dbReference type="ARBA" id="ARBA00022777"/>
    </source>
</evidence>
<dbReference type="InterPro" id="IPR051131">
    <property type="entry name" value="NEK_Ser/Thr_kinase_NIMA"/>
</dbReference>
<keyword evidence="6" id="KW-0067">ATP-binding</keyword>
<dbReference type="PROSITE" id="PS00108">
    <property type="entry name" value="PROTEIN_KINASE_ST"/>
    <property type="match status" value="1"/>
</dbReference>
<evidence type="ECO:0000256" key="6">
    <source>
        <dbReference type="ARBA" id="ARBA00022840"/>
    </source>
</evidence>
<feature type="compositionally biased region" description="Low complexity" evidence="9">
    <location>
        <begin position="261"/>
        <end position="270"/>
    </location>
</feature>
<feature type="compositionally biased region" description="Low complexity" evidence="9">
    <location>
        <begin position="241"/>
        <end position="254"/>
    </location>
</feature>
<evidence type="ECO:0000256" key="1">
    <source>
        <dbReference type="ARBA" id="ARBA00012513"/>
    </source>
</evidence>
<dbReference type="OrthoDB" id="266718at2759"/>
<evidence type="ECO:0000256" key="7">
    <source>
        <dbReference type="ARBA" id="ARBA00047899"/>
    </source>
</evidence>
<dbReference type="InterPro" id="IPR008271">
    <property type="entry name" value="Ser/Thr_kinase_AS"/>
</dbReference>
<dbReference type="InterPro" id="IPR000719">
    <property type="entry name" value="Prot_kinase_dom"/>
</dbReference>
<comment type="catalytic activity">
    <reaction evidence="8">
        <text>L-seryl-[protein] + ATP = O-phospho-L-seryl-[protein] + ADP + H(+)</text>
        <dbReference type="Rhea" id="RHEA:17989"/>
        <dbReference type="Rhea" id="RHEA-COMP:9863"/>
        <dbReference type="Rhea" id="RHEA-COMP:11604"/>
        <dbReference type="ChEBI" id="CHEBI:15378"/>
        <dbReference type="ChEBI" id="CHEBI:29999"/>
        <dbReference type="ChEBI" id="CHEBI:30616"/>
        <dbReference type="ChEBI" id="CHEBI:83421"/>
        <dbReference type="ChEBI" id="CHEBI:456216"/>
        <dbReference type="EC" id="2.7.11.1"/>
    </reaction>
</comment>
<dbReference type="SUPFAM" id="SSF56112">
    <property type="entry name" value="Protein kinase-like (PK-like)"/>
    <property type="match status" value="1"/>
</dbReference>
<dbReference type="GO" id="GO:0005524">
    <property type="term" value="F:ATP binding"/>
    <property type="evidence" value="ECO:0007669"/>
    <property type="project" value="UniProtKB-KW"/>
</dbReference>
<dbReference type="Proteomes" id="UP000015354">
    <property type="component" value="Unassembled WGS sequence"/>
</dbReference>
<keyword evidence="5 11" id="KW-0418">Kinase</keyword>
<dbReference type="GO" id="GO:0004674">
    <property type="term" value="F:protein serine/threonine kinase activity"/>
    <property type="evidence" value="ECO:0007669"/>
    <property type="project" value="UniProtKB-KW"/>
</dbReference>
<keyword evidence="3" id="KW-0808">Transferase</keyword>